<comment type="caution">
    <text evidence="1">The sequence shown here is derived from an EMBL/GenBank/DDBJ whole genome shotgun (WGS) entry which is preliminary data.</text>
</comment>
<sequence length="299" mass="34535">MATYAGRNNDHHRSGGYKAYLKEVAENIVVASAMDGPNVLTEVLKDICQGGDAALQKLKDEIKQIKSFEKDETQRMIMKMVENLLFRKEMLTTMTVNGLFLWKEDQLHSKKVHLIGPTFTTALYWTPRLLPGYFALHPNCEWFIFCIVDFNSMASNTTACHYSLLVVSLDYKVAYSIDTLSMNENWAKKFLQLIEIAIGAKIAFTELQCQQQQDYSLCGYWAVMYAYLIAESVVEVDISWTQLGLLTNPIILHRFEHNFRKELLLAFIRREIAETPERSLSRRKNRKKNVRFLLSAIKN</sequence>
<keyword evidence="2" id="KW-1185">Reference proteome</keyword>
<proteinExistence type="predicted"/>
<dbReference type="AlphaFoldDB" id="A0ABD2Q1U9"/>
<protein>
    <recommendedName>
        <fullName evidence="3">Ubiquitin-like protease family profile domain-containing protein</fullName>
    </recommendedName>
</protein>
<evidence type="ECO:0000313" key="2">
    <source>
        <dbReference type="Proteomes" id="UP001626550"/>
    </source>
</evidence>
<dbReference type="SUPFAM" id="SSF54001">
    <property type="entry name" value="Cysteine proteinases"/>
    <property type="match status" value="1"/>
</dbReference>
<dbReference type="EMBL" id="JBJKFK010001264">
    <property type="protein sequence ID" value="KAL3313579.1"/>
    <property type="molecule type" value="Genomic_DNA"/>
</dbReference>
<accession>A0ABD2Q1U9</accession>
<evidence type="ECO:0000313" key="1">
    <source>
        <dbReference type="EMBL" id="KAL3313579.1"/>
    </source>
</evidence>
<organism evidence="1 2">
    <name type="scientific">Cichlidogyrus casuarinus</name>
    <dbReference type="NCBI Taxonomy" id="1844966"/>
    <lineage>
        <taxon>Eukaryota</taxon>
        <taxon>Metazoa</taxon>
        <taxon>Spiralia</taxon>
        <taxon>Lophotrochozoa</taxon>
        <taxon>Platyhelminthes</taxon>
        <taxon>Monogenea</taxon>
        <taxon>Monopisthocotylea</taxon>
        <taxon>Dactylogyridea</taxon>
        <taxon>Ancyrocephalidae</taxon>
        <taxon>Cichlidogyrus</taxon>
    </lineage>
</organism>
<dbReference type="InterPro" id="IPR038765">
    <property type="entry name" value="Papain-like_cys_pep_sf"/>
</dbReference>
<evidence type="ECO:0008006" key="3">
    <source>
        <dbReference type="Google" id="ProtNLM"/>
    </source>
</evidence>
<name>A0ABD2Q1U9_9PLAT</name>
<gene>
    <name evidence="1" type="ORF">Ciccas_007819</name>
</gene>
<dbReference type="Proteomes" id="UP001626550">
    <property type="component" value="Unassembled WGS sequence"/>
</dbReference>
<reference evidence="1 2" key="1">
    <citation type="submission" date="2024-11" db="EMBL/GenBank/DDBJ databases">
        <title>Adaptive evolution of stress response genes in parasites aligns with host niche diversity.</title>
        <authorList>
            <person name="Hahn C."/>
            <person name="Resl P."/>
        </authorList>
    </citation>
    <scope>NUCLEOTIDE SEQUENCE [LARGE SCALE GENOMIC DNA]</scope>
    <source>
        <strain evidence="1">EGGRZ-B1_66</strain>
        <tissue evidence="1">Body</tissue>
    </source>
</reference>
<dbReference type="Gene3D" id="3.40.395.10">
    <property type="entry name" value="Adenoviral Proteinase, Chain A"/>
    <property type="match status" value="1"/>
</dbReference>